<evidence type="ECO:0000256" key="4">
    <source>
        <dbReference type="SAM" id="MobiDB-lite"/>
    </source>
</evidence>
<protein>
    <submittedName>
        <fullName evidence="5">Tetratricopeptide repeat-like superfamily protein isoform 1</fullName>
    </submittedName>
</protein>
<dbReference type="Pfam" id="PF13812">
    <property type="entry name" value="PPR_3"/>
    <property type="match status" value="1"/>
</dbReference>
<accession>A0A061G6A0</accession>
<feature type="repeat" description="PPR" evidence="3">
    <location>
        <begin position="317"/>
        <end position="351"/>
    </location>
</feature>
<evidence type="ECO:0000256" key="2">
    <source>
        <dbReference type="ARBA" id="ARBA00022737"/>
    </source>
</evidence>
<dbReference type="InterPro" id="IPR051240">
    <property type="entry name" value="Mito_RNA-Proc/Resp"/>
</dbReference>
<dbReference type="HOGENOM" id="CLU_002706_49_20_1"/>
<dbReference type="InterPro" id="IPR011990">
    <property type="entry name" value="TPR-like_helical_dom_sf"/>
</dbReference>
<dbReference type="PANTHER" id="PTHR47933">
    <property type="entry name" value="PENTATRICOPEPTIDE REPEAT-CONTAINING PROTEIN 1, MITOCHONDRIAL"/>
    <property type="match status" value="1"/>
</dbReference>
<dbReference type="InterPro" id="IPR002885">
    <property type="entry name" value="PPR_rpt"/>
</dbReference>
<dbReference type="AlphaFoldDB" id="A0A061G6A0"/>
<keyword evidence="2" id="KW-0677">Repeat</keyword>
<dbReference type="eggNOG" id="KOG4197">
    <property type="taxonomic scope" value="Eukaryota"/>
</dbReference>
<keyword evidence="6" id="KW-1185">Reference proteome</keyword>
<dbReference type="OMA" id="VFGSYCS"/>
<evidence type="ECO:0000313" key="6">
    <source>
        <dbReference type="Proteomes" id="UP000026915"/>
    </source>
</evidence>
<organism evidence="5 6">
    <name type="scientific">Theobroma cacao</name>
    <name type="common">Cacao</name>
    <name type="synonym">Cocoa</name>
    <dbReference type="NCBI Taxonomy" id="3641"/>
    <lineage>
        <taxon>Eukaryota</taxon>
        <taxon>Viridiplantae</taxon>
        <taxon>Streptophyta</taxon>
        <taxon>Embryophyta</taxon>
        <taxon>Tracheophyta</taxon>
        <taxon>Spermatophyta</taxon>
        <taxon>Magnoliopsida</taxon>
        <taxon>eudicotyledons</taxon>
        <taxon>Gunneridae</taxon>
        <taxon>Pentapetalae</taxon>
        <taxon>rosids</taxon>
        <taxon>malvids</taxon>
        <taxon>Malvales</taxon>
        <taxon>Malvaceae</taxon>
        <taxon>Byttnerioideae</taxon>
        <taxon>Theobroma</taxon>
    </lineage>
</organism>
<dbReference type="GO" id="GO:0005737">
    <property type="term" value="C:cytoplasm"/>
    <property type="evidence" value="ECO:0000318"/>
    <property type="project" value="GO_Central"/>
</dbReference>
<dbReference type="InParanoid" id="A0A061G6A0"/>
<dbReference type="GO" id="GO:0003729">
    <property type="term" value="F:mRNA binding"/>
    <property type="evidence" value="ECO:0000318"/>
    <property type="project" value="GO_Central"/>
</dbReference>
<evidence type="ECO:0000256" key="1">
    <source>
        <dbReference type="ARBA" id="ARBA00007626"/>
    </source>
</evidence>
<dbReference type="Proteomes" id="UP000026915">
    <property type="component" value="Chromosome 3"/>
</dbReference>
<dbReference type="Gramene" id="EOY25386">
    <property type="protein sequence ID" value="EOY25386"/>
    <property type="gene ID" value="TCM_016711"/>
</dbReference>
<dbReference type="Pfam" id="PF13041">
    <property type="entry name" value="PPR_2"/>
    <property type="match status" value="1"/>
</dbReference>
<comment type="similarity">
    <text evidence="1">Belongs to the PPR family. P subfamily.</text>
</comment>
<feature type="compositionally biased region" description="Polar residues" evidence="4">
    <location>
        <begin position="20"/>
        <end position="29"/>
    </location>
</feature>
<evidence type="ECO:0000313" key="5">
    <source>
        <dbReference type="EMBL" id="EOY25385.1"/>
    </source>
</evidence>
<dbReference type="GO" id="GO:0006397">
    <property type="term" value="P:mRNA processing"/>
    <property type="evidence" value="ECO:0000318"/>
    <property type="project" value="GO_Central"/>
</dbReference>
<name>A0A061G6A0_THECC</name>
<dbReference type="PANTHER" id="PTHR47933:SF14">
    <property type="entry name" value="PENTATRICOPEPTIDE REPEAT (PPR) SUPERFAMILY PROTEIN"/>
    <property type="match status" value="1"/>
</dbReference>
<reference evidence="5 6" key="1">
    <citation type="journal article" date="2013" name="Genome Biol.">
        <title>The genome sequence of the most widely cultivated cacao type and its use to identify candidate genes regulating pod color.</title>
        <authorList>
            <person name="Motamayor J.C."/>
            <person name="Mockaitis K."/>
            <person name="Schmutz J."/>
            <person name="Haiminen N."/>
            <person name="Iii D.L."/>
            <person name="Cornejo O."/>
            <person name="Findley S.D."/>
            <person name="Zheng P."/>
            <person name="Utro F."/>
            <person name="Royaert S."/>
            <person name="Saski C."/>
            <person name="Jenkins J."/>
            <person name="Podicheti R."/>
            <person name="Zhao M."/>
            <person name="Scheffler B.E."/>
            <person name="Stack J.C."/>
            <person name="Feltus F.A."/>
            <person name="Mustiga G.M."/>
            <person name="Amores F."/>
            <person name="Phillips W."/>
            <person name="Marelli J.P."/>
            <person name="May G.D."/>
            <person name="Shapiro H."/>
            <person name="Ma J."/>
            <person name="Bustamante C.D."/>
            <person name="Schnell R.J."/>
            <person name="Main D."/>
            <person name="Gilbert D."/>
            <person name="Parida L."/>
            <person name="Kuhn D.N."/>
        </authorList>
    </citation>
    <scope>NUCLEOTIDE SEQUENCE [LARGE SCALE GENOMIC DNA]</scope>
    <source>
        <strain evidence="6">cv. Matina 1-6</strain>
    </source>
</reference>
<feature type="region of interest" description="Disordered" evidence="4">
    <location>
        <begin position="1"/>
        <end position="29"/>
    </location>
</feature>
<feature type="repeat" description="PPR" evidence="3">
    <location>
        <begin position="352"/>
        <end position="386"/>
    </location>
</feature>
<dbReference type="PROSITE" id="PS51375">
    <property type="entry name" value="PPR"/>
    <property type="match status" value="2"/>
</dbReference>
<dbReference type="EMBL" id="CM001881">
    <property type="protein sequence ID" value="EOY25386.1"/>
    <property type="molecule type" value="Genomic_DNA"/>
</dbReference>
<sequence>MEAVAENHSTTLPTKPPNQPHSNSIPHNLQPQRFRTHLDAPDISPTARILCDLLSRASPHDVETALSCTGITPTAEVIQEVLSFSYNQPSSAIKFFRWAGRYIKPSAYAWNLMVDLLGKNQIFEPMWDAIRSMKQESLLSVATFVSVFGSYCTVHRFSEATMSFDVMDKYGVQQDVVAVNSLLSAICRQDNQMSVAIEFFDGIKKKIPPDGDTFAILLEGWEKEGNVAKAKNTFGEMVNRVGWSPMATSAYDAFLTTLVHGAQADEAVKFLQVMKGHNCLPGLRFFSNALDILVKQNDSTHIIPLWDTMVGGGLVPNLIMYNAVIGLVCNNNDMHNAFRFLDEMVFHGAFPDSLTYNMIFQCLVRNKRVHEVGKFFVEMIKNEWPPTSSNCVMAIKMLLENDDPEMAIDIWNYMVENCVSPLVESANELLIGLSNLGRLSWVERFAEEMLDKRINLFESTMEKLKNAFFKEGRTLRDKYDSLSRRWKVAQM</sequence>
<dbReference type="Gramene" id="EOY25385">
    <property type="protein sequence ID" value="EOY25385"/>
    <property type="gene ID" value="TCM_016711"/>
</dbReference>
<dbReference type="EMBL" id="CM001881">
    <property type="protein sequence ID" value="EOY25385.1"/>
    <property type="molecule type" value="Genomic_DNA"/>
</dbReference>
<dbReference type="NCBIfam" id="TIGR00756">
    <property type="entry name" value="PPR"/>
    <property type="match status" value="2"/>
</dbReference>
<gene>
    <name evidence="5" type="ORF">TCM_016711</name>
</gene>
<evidence type="ECO:0000256" key="3">
    <source>
        <dbReference type="PROSITE-ProRule" id="PRU00708"/>
    </source>
</evidence>
<dbReference type="Gene3D" id="1.25.40.10">
    <property type="entry name" value="Tetratricopeptide repeat domain"/>
    <property type="match status" value="3"/>
</dbReference>
<proteinExistence type="inferred from homology"/>